<dbReference type="HOGENOM" id="CLU_069024_0_0_1"/>
<evidence type="ECO:0000256" key="1">
    <source>
        <dbReference type="SAM" id="MobiDB-lite"/>
    </source>
</evidence>
<evidence type="ECO:0000313" key="2">
    <source>
        <dbReference type="EnsemblProtists" id="Phyra74584"/>
    </source>
</evidence>
<feature type="compositionally biased region" description="Basic and acidic residues" evidence="1">
    <location>
        <begin position="1"/>
        <end position="11"/>
    </location>
</feature>
<proteinExistence type="predicted"/>
<feature type="compositionally biased region" description="Acidic residues" evidence="1">
    <location>
        <begin position="225"/>
        <end position="247"/>
    </location>
</feature>
<dbReference type="Proteomes" id="UP000005238">
    <property type="component" value="Unassembled WGS sequence"/>
</dbReference>
<accession>H3GFS0</accession>
<organism evidence="2 3">
    <name type="scientific">Phytophthora ramorum</name>
    <name type="common">Sudden oak death agent</name>
    <dbReference type="NCBI Taxonomy" id="164328"/>
    <lineage>
        <taxon>Eukaryota</taxon>
        <taxon>Sar</taxon>
        <taxon>Stramenopiles</taxon>
        <taxon>Oomycota</taxon>
        <taxon>Peronosporomycetes</taxon>
        <taxon>Peronosporales</taxon>
        <taxon>Peronosporaceae</taxon>
        <taxon>Phytophthora</taxon>
    </lineage>
</organism>
<name>H3GFS0_PHYRM</name>
<dbReference type="OMA" id="PWNDERE"/>
<feature type="compositionally biased region" description="Basic and acidic residues" evidence="1">
    <location>
        <begin position="39"/>
        <end position="57"/>
    </location>
</feature>
<keyword evidence="3" id="KW-1185">Reference proteome</keyword>
<dbReference type="EnsemblProtists" id="Phyra74584">
    <property type="protein sequence ID" value="Phyra74584"/>
    <property type="gene ID" value="Phyra74584"/>
</dbReference>
<feature type="region of interest" description="Disordered" evidence="1">
    <location>
        <begin position="1"/>
        <end position="100"/>
    </location>
</feature>
<dbReference type="VEuPathDB" id="FungiDB:KRP22_12154"/>
<protein>
    <submittedName>
        <fullName evidence="2">Uncharacterized protein</fullName>
    </submittedName>
</protein>
<dbReference type="EMBL" id="DS566005">
    <property type="status" value="NOT_ANNOTATED_CDS"/>
    <property type="molecule type" value="Genomic_DNA"/>
</dbReference>
<sequence>MDTLHAQKENVDANALGGATGKTNFAGPDKFTTPKRGFVIHDDSKSTGKKGIKENSTKKSRRVLGDISNKQQHRRSEGNASVVGSIKKTGLGKGLGHSKKLSIQQKIKTPLKSKAVASLKPKTMIQPPQVEEVPDIEFAYGGLSSPNTDSAHWASLRDEFVRDIINDTTPTLFDDFDPTDVVAGWDDEREKAMLKSGEPPSPWWSSADQKEDTEEEKEEEHVHDDLDDLPPPDNLPDDEVADFDDDGLLGDLLSVDVEAACTE</sequence>
<dbReference type="AlphaFoldDB" id="H3GFS0"/>
<dbReference type="eggNOG" id="ENOG502S48W">
    <property type="taxonomic scope" value="Eukaryota"/>
</dbReference>
<reference evidence="2" key="2">
    <citation type="submission" date="2015-06" db="UniProtKB">
        <authorList>
            <consortium name="EnsemblProtists"/>
        </authorList>
    </citation>
    <scope>IDENTIFICATION</scope>
    <source>
        <strain evidence="2">Pr102</strain>
    </source>
</reference>
<evidence type="ECO:0000313" key="3">
    <source>
        <dbReference type="Proteomes" id="UP000005238"/>
    </source>
</evidence>
<dbReference type="VEuPathDB" id="FungiDB:KRP23_7052"/>
<reference evidence="3" key="1">
    <citation type="journal article" date="2006" name="Science">
        <title>Phytophthora genome sequences uncover evolutionary origins and mechanisms of pathogenesis.</title>
        <authorList>
            <person name="Tyler B.M."/>
            <person name="Tripathy S."/>
            <person name="Zhang X."/>
            <person name="Dehal P."/>
            <person name="Jiang R.H."/>
            <person name="Aerts A."/>
            <person name="Arredondo F.D."/>
            <person name="Baxter L."/>
            <person name="Bensasson D."/>
            <person name="Beynon J.L."/>
            <person name="Chapman J."/>
            <person name="Damasceno C.M."/>
            <person name="Dorrance A.E."/>
            <person name="Dou D."/>
            <person name="Dickerman A.W."/>
            <person name="Dubchak I.L."/>
            <person name="Garbelotto M."/>
            <person name="Gijzen M."/>
            <person name="Gordon S.G."/>
            <person name="Govers F."/>
            <person name="Grunwald N.J."/>
            <person name="Huang W."/>
            <person name="Ivors K.L."/>
            <person name="Jones R.W."/>
            <person name="Kamoun S."/>
            <person name="Krampis K."/>
            <person name="Lamour K.H."/>
            <person name="Lee M.K."/>
            <person name="McDonald W.H."/>
            <person name="Medina M."/>
            <person name="Meijer H.J."/>
            <person name="Nordberg E.K."/>
            <person name="Maclean D.J."/>
            <person name="Ospina-Giraldo M.D."/>
            <person name="Morris P.F."/>
            <person name="Phuntumart V."/>
            <person name="Putnam N.H."/>
            <person name="Rash S."/>
            <person name="Rose J.K."/>
            <person name="Sakihama Y."/>
            <person name="Salamov A.A."/>
            <person name="Savidor A."/>
            <person name="Scheuring C.F."/>
            <person name="Smith B.M."/>
            <person name="Sobral B.W."/>
            <person name="Terry A."/>
            <person name="Torto-Alalibo T.A."/>
            <person name="Win J."/>
            <person name="Xu Z."/>
            <person name="Zhang H."/>
            <person name="Grigoriev I.V."/>
            <person name="Rokhsar D.S."/>
            <person name="Boore J.L."/>
        </authorList>
    </citation>
    <scope>NUCLEOTIDE SEQUENCE [LARGE SCALE GENOMIC DNA]</scope>
    <source>
        <strain evidence="3">Pr102</strain>
    </source>
</reference>
<dbReference type="InParanoid" id="H3GFS0"/>
<feature type="region of interest" description="Disordered" evidence="1">
    <location>
        <begin position="185"/>
        <end position="247"/>
    </location>
</feature>